<protein>
    <recommendedName>
        <fullName evidence="1">ATP-dependent DNA helicase</fullName>
        <ecNumber evidence="1">5.6.2.3</ecNumber>
    </recommendedName>
</protein>
<dbReference type="Pfam" id="PF14214">
    <property type="entry name" value="Helitron_like_N"/>
    <property type="match status" value="1"/>
</dbReference>
<dbReference type="GO" id="GO:0006310">
    <property type="term" value="P:DNA recombination"/>
    <property type="evidence" value="ECO:0007669"/>
    <property type="project" value="UniProtKB-KW"/>
</dbReference>
<evidence type="ECO:0000256" key="1">
    <source>
        <dbReference type="RuleBase" id="RU363044"/>
    </source>
</evidence>
<keyword evidence="1" id="KW-0378">Hydrolase</keyword>
<comment type="similarity">
    <text evidence="1">Belongs to the helicase family.</text>
</comment>
<dbReference type="Pfam" id="PF05970">
    <property type="entry name" value="PIF1"/>
    <property type="match status" value="1"/>
</dbReference>
<reference evidence="3 4" key="1">
    <citation type="journal article" date="2020" name="ISME J.">
        <title>Uncovering the hidden diversity of litter-decomposition mechanisms in mushroom-forming fungi.</title>
        <authorList>
            <person name="Floudas D."/>
            <person name="Bentzer J."/>
            <person name="Ahren D."/>
            <person name="Johansson T."/>
            <person name="Persson P."/>
            <person name="Tunlid A."/>
        </authorList>
    </citation>
    <scope>NUCLEOTIDE SEQUENCE [LARGE SCALE GENOMIC DNA]</scope>
    <source>
        <strain evidence="3 4">CBS 291.85</strain>
    </source>
</reference>
<dbReference type="EMBL" id="JAACJM010000080">
    <property type="protein sequence ID" value="KAF5349437.1"/>
    <property type="molecule type" value="Genomic_DNA"/>
</dbReference>
<evidence type="ECO:0000313" key="3">
    <source>
        <dbReference type="EMBL" id="KAF5349437.1"/>
    </source>
</evidence>
<dbReference type="InterPro" id="IPR010285">
    <property type="entry name" value="DNA_helicase_pif1-like_DEAD"/>
</dbReference>
<dbReference type="Proteomes" id="UP000559256">
    <property type="component" value="Unassembled WGS sequence"/>
</dbReference>
<comment type="catalytic activity">
    <reaction evidence="1">
        <text>ATP + H2O = ADP + phosphate + H(+)</text>
        <dbReference type="Rhea" id="RHEA:13065"/>
        <dbReference type="ChEBI" id="CHEBI:15377"/>
        <dbReference type="ChEBI" id="CHEBI:15378"/>
        <dbReference type="ChEBI" id="CHEBI:30616"/>
        <dbReference type="ChEBI" id="CHEBI:43474"/>
        <dbReference type="ChEBI" id="CHEBI:456216"/>
        <dbReference type="EC" id="5.6.2.3"/>
    </reaction>
</comment>
<dbReference type="GO" id="GO:0006281">
    <property type="term" value="P:DNA repair"/>
    <property type="evidence" value="ECO:0007669"/>
    <property type="project" value="UniProtKB-KW"/>
</dbReference>
<name>A0A8H5FUQ7_9AGAR</name>
<keyword evidence="1" id="KW-0067">ATP-binding</keyword>
<sequence>MTANPEWEEIQRELLPGQTSYDRPDLVSRVFQLKKKELLKDIQKVGIFGHAVAYVYTIEFQKRGLPHIHLLIILRHPHKLLTLEDVDSCISAKWPNPVTEPLLFETVQKCMVHGPCGAHDSQACCMEKGRCTKYYPKSFQQFTTFDDDGYPNYARPDDGHAYEVRGQMVDNRWIVPYSPYLSAKFNCHINVECASNIRSIKYPFKYIHKGGDRATLEVDLDEICRFLDGRYLGPPEAIWRIYHFDMHAQKPSVVCLPVHLPGQHLTKFDPKEDPRIALNRAKKESTTLTAWFTANAADGASGSLARSLTYQEFPQHFVLKFRTGFSIGRMYFVSPNGGERFYLRTLLTIAKSATSFQDLRTYNGVEYSTFHEVCLARGLLENDGEWRRCLAEACEIQTGSQLRQLFATLLQFCSPSQPELLWMEFRDNLCERLHQSLTRMGHQNPSEEVHDYGLYLLNNTLMQTGHTLLDYPNMPLPMRDWSRERDNPLIAQQLDYNTDAEREQALAHIPMLNTEQRSAFDDIIRSVEDNHGQTFFLYGPGGTGKTFIYRTVCHHLRSQSKVVLCSASSGIAALLLPGGRTAHSLFKIPIDGLCEDSVCNIPKEGALADLLRTTDLIIWDEALMQNRLTHECLDKTLRDLRDSDSPFGGITVVFGGDPQQILPVIPRGREEEILEASLQRDEEGFAHWLLDVGHGRTTDESSSDIPFPSQMRVQSEDNLINFVYPNLDGPSHPSRYFTDRIILAARNHDVDDINNNILNRMPGEATICYSADTIVTEAGADDHSSLNNAIPTEHLRSLNSSGLPPGELHLKVGCPLILLRNLSPAEGLCNGTRLLLRRISPRVLEASILGGEHDGEVVFIPRIKLTPSAKNTEYSFVIQRLQFPVRLAFAISINKAQGQSVVHVGLDLRIPVFSHGQLYVAFSRATSCHRIKVLLPPSAISPITKNIVYPQALID</sequence>
<dbReference type="Gene3D" id="3.40.50.300">
    <property type="entry name" value="P-loop containing nucleotide triphosphate hydrolases"/>
    <property type="match status" value="1"/>
</dbReference>
<dbReference type="EC" id="5.6.2.3" evidence="1"/>
<comment type="cofactor">
    <cofactor evidence="1">
        <name>Mg(2+)</name>
        <dbReference type="ChEBI" id="CHEBI:18420"/>
    </cofactor>
</comment>
<dbReference type="GO" id="GO:0005524">
    <property type="term" value="F:ATP binding"/>
    <property type="evidence" value="ECO:0007669"/>
    <property type="project" value="UniProtKB-KW"/>
</dbReference>
<dbReference type="InterPro" id="IPR003593">
    <property type="entry name" value="AAA+_ATPase"/>
</dbReference>
<dbReference type="Pfam" id="PF21530">
    <property type="entry name" value="Pif1_2B_dom"/>
    <property type="match status" value="1"/>
</dbReference>
<dbReference type="PANTHER" id="PTHR10492">
    <property type="match status" value="1"/>
</dbReference>
<keyword evidence="4" id="KW-1185">Reference proteome</keyword>
<dbReference type="InterPro" id="IPR049163">
    <property type="entry name" value="Pif1-like_2B_dom"/>
</dbReference>
<dbReference type="InterPro" id="IPR025476">
    <property type="entry name" value="Helitron_helicase-like"/>
</dbReference>
<dbReference type="GO" id="GO:0016787">
    <property type="term" value="F:hydrolase activity"/>
    <property type="evidence" value="ECO:0007669"/>
    <property type="project" value="UniProtKB-KW"/>
</dbReference>
<comment type="caution">
    <text evidence="3">The sequence shown here is derived from an EMBL/GenBank/DDBJ whole genome shotgun (WGS) entry which is preliminary data.</text>
</comment>
<evidence type="ECO:0000259" key="2">
    <source>
        <dbReference type="SMART" id="SM00382"/>
    </source>
</evidence>
<evidence type="ECO:0000313" key="4">
    <source>
        <dbReference type="Proteomes" id="UP000559256"/>
    </source>
</evidence>
<gene>
    <name evidence="3" type="ORF">D9758_014620</name>
</gene>
<dbReference type="CDD" id="cd18809">
    <property type="entry name" value="SF1_C_RecD"/>
    <property type="match status" value="1"/>
</dbReference>
<accession>A0A8H5FUQ7</accession>
<dbReference type="GO" id="GO:0000723">
    <property type="term" value="P:telomere maintenance"/>
    <property type="evidence" value="ECO:0007669"/>
    <property type="project" value="InterPro"/>
</dbReference>
<dbReference type="PANTHER" id="PTHR10492:SF57">
    <property type="entry name" value="ATP-DEPENDENT DNA HELICASE"/>
    <property type="match status" value="1"/>
</dbReference>
<dbReference type="SMART" id="SM00382">
    <property type="entry name" value="AAA"/>
    <property type="match status" value="1"/>
</dbReference>
<feature type="domain" description="AAA+ ATPase" evidence="2">
    <location>
        <begin position="531"/>
        <end position="678"/>
    </location>
</feature>
<dbReference type="OrthoDB" id="3366231at2759"/>
<keyword evidence="1" id="KW-0233">DNA recombination</keyword>
<dbReference type="GO" id="GO:0043139">
    <property type="term" value="F:5'-3' DNA helicase activity"/>
    <property type="evidence" value="ECO:0007669"/>
    <property type="project" value="UniProtKB-EC"/>
</dbReference>
<dbReference type="InterPro" id="IPR027417">
    <property type="entry name" value="P-loop_NTPase"/>
</dbReference>
<dbReference type="SUPFAM" id="SSF52540">
    <property type="entry name" value="P-loop containing nucleoside triphosphate hydrolases"/>
    <property type="match status" value="2"/>
</dbReference>
<dbReference type="AlphaFoldDB" id="A0A8H5FUQ7"/>
<proteinExistence type="inferred from homology"/>
<organism evidence="3 4">
    <name type="scientific">Tetrapyrgos nigripes</name>
    <dbReference type="NCBI Taxonomy" id="182062"/>
    <lineage>
        <taxon>Eukaryota</taxon>
        <taxon>Fungi</taxon>
        <taxon>Dikarya</taxon>
        <taxon>Basidiomycota</taxon>
        <taxon>Agaricomycotina</taxon>
        <taxon>Agaricomycetes</taxon>
        <taxon>Agaricomycetidae</taxon>
        <taxon>Agaricales</taxon>
        <taxon>Marasmiineae</taxon>
        <taxon>Marasmiaceae</taxon>
        <taxon>Tetrapyrgos</taxon>
    </lineage>
</organism>
<keyword evidence="1" id="KW-0227">DNA damage</keyword>
<keyword evidence="1" id="KW-0547">Nucleotide-binding</keyword>
<keyword evidence="1" id="KW-0234">DNA repair</keyword>
<keyword evidence="1" id="KW-0347">Helicase</keyword>